<gene>
    <name evidence="2" type="primary">yliI</name>
    <name evidence="2" type="ORF">ERS137965_03391</name>
</gene>
<evidence type="ECO:0000313" key="2">
    <source>
        <dbReference type="EMBL" id="CNL56433.1"/>
    </source>
</evidence>
<dbReference type="InterPro" id="IPR011042">
    <property type="entry name" value="6-blade_b-propeller_TolB-like"/>
</dbReference>
<protein>
    <submittedName>
        <fullName evidence="2">Soluble aldose sugar dehydrogenase, PQQ-dependent</fullName>
        <ecNumber evidence="2">1.1.5.-</ecNumber>
    </submittedName>
</protein>
<dbReference type="PANTHER" id="PTHR19328">
    <property type="entry name" value="HEDGEHOG-INTERACTING PROTEIN"/>
    <property type="match status" value="1"/>
</dbReference>
<organism evidence="2 3">
    <name type="scientific">Yersinia aldovae</name>
    <dbReference type="NCBI Taxonomy" id="29483"/>
    <lineage>
        <taxon>Bacteria</taxon>
        <taxon>Pseudomonadati</taxon>
        <taxon>Pseudomonadota</taxon>
        <taxon>Gammaproteobacteria</taxon>
        <taxon>Enterobacterales</taxon>
        <taxon>Yersiniaceae</taxon>
        <taxon>Yersinia</taxon>
    </lineage>
</organism>
<dbReference type="EMBL" id="CQEJ01000022">
    <property type="protein sequence ID" value="CNL56433.1"/>
    <property type="molecule type" value="Genomic_DNA"/>
</dbReference>
<dbReference type="STRING" id="1453495.AT01_3447"/>
<dbReference type="AlphaFoldDB" id="A0A0T9UNT7"/>
<dbReference type="Proteomes" id="UP000041595">
    <property type="component" value="Unassembled WGS sequence"/>
</dbReference>
<evidence type="ECO:0000259" key="1">
    <source>
        <dbReference type="Pfam" id="PF07995"/>
    </source>
</evidence>
<dbReference type="eggNOG" id="COG2133">
    <property type="taxonomic scope" value="Bacteria"/>
</dbReference>
<accession>A0A0T9UNT7</accession>
<name>A0A0T9UNT7_YERAL</name>
<dbReference type="PANTHER" id="PTHR19328:SF75">
    <property type="entry name" value="ALDOSE SUGAR DEHYDROGENASE YLII"/>
    <property type="match status" value="1"/>
</dbReference>
<dbReference type="Pfam" id="PF07995">
    <property type="entry name" value="GSDH"/>
    <property type="match status" value="1"/>
</dbReference>
<proteinExistence type="predicted"/>
<keyword evidence="2" id="KW-0560">Oxidoreductase</keyword>
<dbReference type="InterPro" id="IPR011041">
    <property type="entry name" value="Quinoprot_gluc/sorb_DH_b-prop"/>
</dbReference>
<dbReference type="GO" id="GO:0016491">
    <property type="term" value="F:oxidoreductase activity"/>
    <property type="evidence" value="ECO:0007669"/>
    <property type="project" value="UniProtKB-KW"/>
</dbReference>
<dbReference type="EC" id="1.1.5.-" evidence="2"/>
<dbReference type="InterPro" id="IPR012938">
    <property type="entry name" value="Glc/Sorbosone_DH"/>
</dbReference>
<feature type="domain" description="Glucose/Sorbosone dehydrogenase" evidence="1">
    <location>
        <begin position="41"/>
        <end position="373"/>
    </location>
</feature>
<dbReference type="SUPFAM" id="SSF50952">
    <property type="entry name" value="Soluble quinoprotein glucose dehydrogenase"/>
    <property type="match status" value="1"/>
</dbReference>
<dbReference type="Gene3D" id="2.120.10.30">
    <property type="entry name" value="TolB, C-terminal domain"/>
    <property type="match status" value="1"/>
</dbReference>
<reference evidence="2 3" key="1">
    <citation type="submission" date="2015-03" db="EMBL/GenBank/DDBJ databases">
        <authorList>
            <person name="Murphy D."/>
        </authorList>
    </citation>
    <scope>NUCLEOTIDE SEQUENCE [LARGE SCALE GENOMIC DNA]</scope>
    <source>
        <strain evidence="2 3">IP06005</strain>
    </source>
</reference>
<evidence type="ECO:0000313" key="3">
    <source>
        <dbReference type="Proteomes" id="UP000041595"/>
    </source>
</evidence>
<dbReference type="RefSeq" id="WP_042839859.1">
    <property type="nucleotide sequence ID" value="NZ_CQEJ01000022.1"/>
</dbReference>
<sequence length="380" mass="41617">MTIFGNNTLGYSLSGLLLGVFISMSTLAAPALTVMELQNGLDHPWSLAFLPDNSGILITERSGQLRLWQQGKKLSEPLIGVPPVYANGQGGLLEIALSPNFVQDHRIYLSFAEVGLDGKAGTAVGYGRLNPQHTAIENFKVLFRQQPKLSTGNHFGGKLAFDEQGHLFITLGENNQRPTAQNLSLHQGKIVRLTLDGKVPTDNPLVNKSSARPEIWSYGHRNPQGLALNPWSGVMWENEHGPKGGDENNIPQAGKNYGWPLATHGVNYSGLPIPEAKGAYVDGTEQPAYYWEISPGISGMAFYNADRFPTWKHSLFIGALAQKELIRLQLEGDKVIAEERLLSERGVRIRDVRVGPDGYVYLLTDESDGKLLKIGLTAVK</sequence>